<dbReference type="EMBL" id="AQHR01000029">
    <property type="protein sequence ID" value="EON78568.1"/>
    <property type="molecule type" value="Genomic_DNA"/>
</dbReference>
<reference evidence="1 2" key="1">
    <citation type="submission" date="2013-02" db="EMBL/GenBank/DDBJ databases">
        <title>A novel strain isolated from Lonar lake, Maharashtra, India.</title>
        <authorList>
            <person name="Singh A."/>
        </authorList>
    </citation>
    <scope>NUCLEOTIDE SEQUENCE [LARGE SCALE GENOMIC DNA]</scope>
    <source>
        <strain evidence="1 2">AK24</strain>
    </source>
</reference>
<proteinExistence type="predicted"/>
<evidence type="ECO:0000313" key="1">
    <source>
        <dbReference type="EMBL" id="EON78568.1"/>
    </source>
</evidence>
<dbReference type="AlphaFoldDB" id="R7ZX31"/>
<evidence type="ECO:0000313" key="2">
    <source>
        <dbReference type="Proteomes" id="UP000013909"/>
    </source>
</evidence>
<name>R7ZX31_9BACT</name>
<keyword evidence="2" id="KW-1185">Reference proteome</keyword>
<protein>
    <submittedName>
        <fullName evidence="1">Uncharacterized protein</fullName>
    </submittedName>
</protein>
<accession>R7ZX31</accession>
<gene>
    <name evidence="1" type="ORF">ADIS_0918</name>
</gene>
<comment type="caution">
    <text evidence="1">The sequence shown here is derived from an EMBL/GenBank/DDBJ whole genome shotgun (WGS) entry which is preliminary data.</text>
</comment>
<dbReference type="Proteomes" id="UP000013909">
    <property type="component" value="Unassembled WGS sequence"/>
</dbReference>
<organism evidence="1 2">
    <name type="scientific">Lunatimonas lonarensis</name>
    <dbReference type="NCBI Taxonomy" id="1232681"/>
    <lineage>
        <taxon>Bacteria</taxon>
        <taxon>Pseudomonadati</taxon>
        <taxon>Bacteroidota</taxon>
        <taxon>Cytophagia</taxon>
        <taxon>Cytophagales</taxon>
        <taxon>Cyclobacteriaceae</taxon>
    </lineage>
</organism>
<sequence length="37" mass="4488">MNWTDVFDNSWIAVLGYSEKDKMPSRNNLFWFKFGDK</sequence>